<dbReference type="Proteomes" id="UP000078460">
    <property type="component" value="Unassembled WGS sequence"/>
</dbReference>
<dbReference type="AlphaFoldDB" id="A0A175XYS4"/>
<proteinExistence type="predicted"/>
<sequence>MPIRAENRWLYPIDWQQLSGTIRFDRAGRRCEQCRRPHLRRVAHLGDGRWWDADAMCWRSDQGKRVSIKGGLTLASVRTTYVVLACAHLDHNPGNSDPGNLRALCQRCHMIHDAAEHRWQRWWNAFRLRALRDLYEDPRITRERQAVR</sequence>
<organism evidence="1 2">
    <name type="scientific">Sphingomonas melonis TY</name>
    <dbReference type="NCBI Taxonomy" id="621456"/>
    <lineage>
        <taxon>Bacteria</taxon>
        <taxon>Pseudomonadati</taxon>
        <taxon>Pseudomonadota</taxon>
        <taxon>Alphaproteobacteria</taxon>
        <taxon>Sphingomonadales</taxon>
        <taxon>Sphingomonadaceae</taxon>
        <taxon>Sphingomonas</taxon>
    </lineage>
</organism>
<dbReference type="OrthoDB" id="7066992at2"/>
<dbReference type="EMBL" id="LQCK02000068">
    <property type="protein sequence ID" value="KZB93567.1"/>
    <property type="molecule type" value="Genomic_DNA"/>
</dbReference>
<keyword evidence="2" id="KW-1185">Reference proteome</keyword>
<gene>
    <name evidence="1" type="ORF">AVM11_11915</name>
</gene>
<comment type="caution">
    <text evidence="1">The sequence shown here is derived from an EMBL/GenBank/DDBJ whole genome shotgun (WGS) entry which is preliminary data.</text>
</comment>
<accession>A0A175XYS4</accession>
<reference evidence="1" key="1">
    <citation type="submission" date="2016-03" db="EMBL/GenBank/DDBJ databases">
        <title>Sphingomonas melonis TY, whole genome shotgun sequencing.</title>
        <authorList>
            <person name="Wang H."/>
            <person name="Zhu P."/>
        </authorList>
    </citation>
    <scope>NUCLEOTIDE SEQUENCE [LARGE SCALE GENOMIC DNA]</scope>
    <source>
        <strain evidence="1">TY</strain>
    </source>
</reference>
<evidence type="ECO:0008006" key="3">
    <source>
        <dbReference type="Google" id="ProtNLM"/>
    </source>
</evidence>
<evidence type="ECO:0000313" key="2">
    <source>
        <dbReference type="Proteomes" id="UP000078460"/>
    </source>
</evidence>
<dbReference type="RefSeq" id="WP_062126163.1">
    <property type="nucleotide sequence ID" value="NZ_LQCK02000068.1"/>
</dbReference>
<protein>
    <recommendedName>
        <fullName evidence="3">HNH endonuclease</fullName>
    </recommendedName>
</protein>
<name>A0A175XYS4_9SPHN</name>
<evidence type="ECO:0000313" key="1">
    <source>
        <dbReference type="EMBL" id="KZB93567.1"/>
    </source>
</evidence>